<dbReference type="Proteomes" id="UP000242519">
    <property type="component" value="Unassembled WGS sequence"/>
</dbReference>
<gene>
    <name evidence="2" type="ORF">B2J93_8563</name>
</gene>
<feature type="region of interest" description="Disordered" evidence="1">
    <location>
        <begin position="26"/>
        <end position="52"/>
    </location>
</feature>
<dbReference type="STRING" id="503106.A0A218YWW0"/>
<sequence length="231" mass="26457">MPDFLAPKRPPSPDWAQDWNSSHLTPYAFPTRQPQPHSFSLPLSTGATPRPTRVQLVRDGSSSYRRSPRRLSSLGVPALLSPLETQELLRSKTRPSTLRQSRDTSPLELVYSIYSEAFTLERRDTLLHQTRSSGTGTASVHAVPMIEMREDRPPLLVDGRMTIVQIPRWRKSFKVYWRRGVMWRSSKGKPLTNSEGEETMVWEVEVKLPGWVWAARNCGVAEWRECFVRAS</sequence>
<organism evidence="2 3">
    <name type="scientific">Diplocarpon coronariae</name>
    <dbReference type="NCBI Taxonomy" id="2795749"/>
    <lineage>
        <taxon>Eukaryota</taxon>
        <taxon>Fungi</taxon>
        <taxon>Dikarya</taxon>
        <taxon>Ascomycota</taxon>
        <taxon>Pezizomycotina</taxon>
        <taxon>Leotiomycetes</taxon>
        <taxon>Helotiales</taxon>
        <taxon>Drepanopezizaceae</taxon>
        <taxon>Diplocarpon</taxon>
    </lineage>
</organism>
<evidence type="ECO:0000256" key="1">
    <source>
        <dbReference type="SAM" id="MobiDB-lite"/>
    </source>
</evidence>
<evidence type="ECO:0000313" key="3">
    <source>
        <dbReference type="Proteomes" id="UP000242519"/>
    </source>
</evidence>
<accession>A0A218YWW0</accession>
<keyword evidence="3" id="KW-1185">Reference proteome</keyword>
<proteinExistence type="predicted"/>
<feature type="compositionally biased region" description="Polar residues" evidence="1">
    <location>
        <begin position="32"/>
        <end position="47"/>
    </location>
</feature>
<dbReference type="InParanoid" id="A0A218YWW0"/>
<dbReference type="EMBL" id="MZNU01000341">
    <property type="protein sequence ID" value="OWO99943.1"/>
    <property type="molecule type" value="Genomic_DNA"/>
</dbReference>
<evidence type="ECO:0000313" key="2">
    <source>
        <dbReference type="EMBL" id="OWO99943.1"/>
    </source>
</evidence>
<name>A0A218YWW0_9HELO</name>
<dbReference type="OrthoDB" id="3549057at2759"/>
<comment type="caution">
    <text evidence="2">The sequence shown here is derived from an EMBL/GenBank/DDBJ whole genome shotgun (WGS) entry which is preliminary data.</text>
</comment>
<protein>
    <submittedName>
        <fullName evidence="2">Uncharacterized protein</fullName>
    </submittedName>
</protein>
<feature type="region of interest" description="Disordered" evidence="1">
    <location>
        <begin position="1"/>
        <end position="20"/>
    </location>
</feature>
<reference evidence="2 3" key="1">
    <citation type="submission" date="2017-04" db="EMBL/GenBank/DDBJ databases">
        <title>Draft genome sequence of Marssonina coronaria NL1: causal agent of apple blotch.</title>
        <authorList>
            <person name="Cheng Q."/>
        </authorList>
    </citation>
    <scope>NUCLEOTIDE SEQUENCE [LARGE SCALE GENOMIC DNA]</scope>
    <source>
        <strain evidence="2 3">NL1</strain>
    </source>
</reference>
<dbReference type="AlphaFoldDB" id="A0A218YWW0"/>